<accession>A0A345MDU3</accession>
<dbReference type="EMBL" id="MH590589">
    <property type="protein sequence ID" value="AXH68724.1"/>
    <property type="molecule type" value="Genomic_DNA"/>
</dbReference>
<gene>
    <name evidence="1" type="primary">6</name>
    <name evidence="1" type="ORF">SEA_SPARKLEGODDESS_6</name>
</gene>
<evidence type="ECO:0000313" key="1">
    <source>
        <dbReference type="EMBL" id="AXH68724.1"/>
    </source>
</evidence>
<name>A0A345MDU3_9CAUD</name>
<evidence type="ECO:0000313" key="2">
    <source>
        <dbReference type="Proteomes" id="UP000259914"/>
    </source>
</evidence>
<reference evidence="1 2" key="1">
    <citation type="submission" date="2018-07" db="EMBL/GenBank/DDBJ databases">
        <authorList>
            <person name="Dixon J."/>
            <person name="Knudsen H.R."/>
            <person name="Rock W."/>
            <person name="Scott A.N."/>
            <person name="Walsdorf S.L."/>
            <person name="Layton S.R."/>
            <person name="Nayek S."/>
            <person name="Kim T."/>
            <person name="Hughes L.E."/>
            <person name="Garlena R.A."/>
            <person name="Russell D.A."/>
            <person name="Pope W.H."/>
            <person name="Jacobs-Sera D."/>
            <person name="Hatfull G.F."/>
        </authorList>
    </citation>
    <scope>NUCLEOTIDE SEQUENCE [LARGE SCALE GENOMIC DNA]</scope>
</reference>
<sequence length="82" mass="9253">MEKADVIRELQKIFEVLDNVVDYLETQNEANAKLHMSSKVMYSPLTSAAGLANTNLSNLIMRLYDEYEKELEDGEAEGPSEV</sequence>
<protein>
    <submittedName>
        <fullName evidence="1">Uncharacterized protein</fullName>
    </submittedName>
</protein>
<proteinExistence type="predicted"/>
<dbReference type="Proteomes" id="UP000259914">
    <property type="component" value="Segment"/>
</dbReference>
<organism evidence="1 2">
    <name type="scientific">Streptomyces phage SparkleGoddess</name>
    <dbReference type="NCBI Taxonomy" id="2283305"/>
    <lineage>
        <taxon>Viruses</taxon>
        <taxon>Duplodnaviria</taxon>
        <taxon>Heunggongvirae</taxon>
        <taxon>Uroviricota</taxon>
        <taxon>Caudoviricetes</taxon>
        <taxon>Stanwilliamsviridae</taxon>
        <taxon>Loccivirinae</taxon>
        <taxon>Gilsonvirus</taxon>
        <taxon>Gilsonvirus comrade</taxon>
    </lineage>
</organism>